<evidence type="ECO:0000256" key="1">
    <source>
        <dbReference type="ARBA" id="ARBA00004651"/>
    </source>
</evidence>
<keyword evidence="6 7" id="KW-0472">Membrane</keyword>
<proteinExistence type="inferred from homology"/>
<feature type="transmembrane region" description="Helical" evidence="7">
    <location>
        <begin position="319"/>
        <end position="340"/>
    </location>
</feature>
<evidence type="ECO:0000313" key="13">
    <source>
        <dbReference type="Proteomes" id="UP000199169"/>
    </source>
</evidence>
<evidence type="ECO:0000259" key="9">
    <source>
        <dbReference type="Pfam" id="PF12794"/>
    </source>
</evidence>
<dbReference type="AlphaFoldDB" id="A0A1A8XFM2"/>
<feature type="transmembrane region" description="Helical" evidence="7">
    <location>
        <begin position="509"/>
        <end position="534"/>
    </location>
</feature>
<dbReference type="Gene3D" id="1.10.287.1260">
    <property type="match status" value="1"/>
</dbReference>
<feature type="transmembrane region" description="Helical" evidence="7">
    <location>
        <begin position="282"/>
        <end position="298"/>
    </location>
</feature>
<dbReference type="InterPro" id="IPR006685">
    <property type="entry name" value="MscS_channel_2nd"/>
</dbReference>
<comment type="subcellular location">
    <subcellularLocation>
        <location evidence="1">Cell membrane</location>
        <topology evidence="1">Multi-pass membrane protein</topology>
    </subcellularLocation>
</comment>
<dbReference type="InterPro" id="IPR023408">
    <property type="entry name" value="MscS_beta-dom_sf"/>
</dbReference>
<sequence length="892" mass="96196">MTSRMPVLTRWQSSFLGAGILMLFGSAACAALLGAFLTLLLALPARASADPPGDVVSRIAAENAALAAQLATGEQVLATARSDLVGLGKSQSDLERSMQRIEGHAQVHALARAFAQTVIEQLSVLPQTERFDAQRRQRDGLLEATNEANLGTERALDQLGDIETAVTARLAGAQPPVPEAQRSAIEAVARERLGEQRALLQRLDEQQRALLQALQQSDAADVDLARRTDEARAELTRLLFWVPSPPGSRTISDLPQSLAWMVSAANWRTAAIFLGDEVMRRPFWPASALLLAGGLYLARRRLQARLVALAPTAASYEHYWIGHTIGALAITVALALPGPLVMWTAGKLLAAAPQAQSFTLALSASLLAIAQLLLALSAFSGLLDRGGIGRGHFGWDESLLTYSRRALHRLAMLFVPLLFVATLNGLDNAPYANRQSIGRTAFSVALIVVAVWLARLLRRKSPLMQRLYARAPRSGAVRLHGLWLAALLAVPLLIAALSASGYSVAAGYFFGRMLISLFLLLCALVLYGLIALWVQVERWRLGRRQAAEAARLAQAETIGETGSEVAEPRPPQLDIAAIGEQTRSLLDLFITLLLLGGIWWVWRGGVPALSVISDHVLWTYHASVDGQATTLPLTAGELFLALLVGGVTAVAVRNIGALLDIVLLQRFEVQADATYAIKVITRYALAAVGIVSAARILGVGWSDVHWLFAALGVGLGFGLQEIVANFVSGLIVLAERPIRIGDVVTVGEVSGTVSRIRARATAVVDFENKEVIIPNKAFITGSVVNWTLSNQTTRLLLKVGVAYGSDIACVQRLLTEAIRTHGDVLHEPAPTVFFVDFGDSSLDFEIRAFVGSFAQRLRVQHELNVAIEATLRTNGIEIPFPQRDLHLRTLPA</sequence>
<dbReference type="SUPFAM" id="SSF82689">
    <property type="entry name" value="Mechanosensitive channel protein MscS (YggB), C-terminal domain"/>
    <property type="match status" value="1"/>
</dbReference>
<dbReference type="Pfam" id="PF00924">
    <property type="entry name" value="MS_channel_2nd"/>
    <property type="match status" value="1"/>
</dbReference>
<dbReference type="InterPro" id="IPR049278">
    <property type="entry name" value="MS_channel_C"/>
</dbReference>
<feature type="transmembrane region" description="Helical" evidence="7">
    <location>
        <begin position="638"/>
        <end position="663"/>
    </location>
</feature>
<evidence type="ECO:0000256" key="2">
    <source>
        <dbReference type="ARBA" id="ARBA00008017"/>
    </source>
</evidence>
<dbReference type="Gene3D" id="2.30.30.60">
    <property type="match status" value="1"/>
</dbReference>
<evidence type="ECO:0000259" key="8">
    <source>
        <dbReference type="Pfam" id="PF00924"/>
    </source>
</evidence>
<dbReference type="InterPro" id="IPR011014">
    <property type="entry name" value="MscS_channel_TM-2"/>
</dbReference>
<keyword evidence="5 7" id="KW-1133">Transmembrane helix</keyword>
<feature type="domain" description="Mechanosensitive ion channel inner membrane" evidence="9">
    <location>
        <begin position="286"/>
        <end position="618"/>
    </location>
</feature>
<comment type="similarity">
    <text evidence="2">Belongs to the MscS (TC 1.A.23) family.</text>
</comment>
<feature type="transmembrane region" description="Helical" evidence="7">
    <location>
        <begin position="683"/>
        <end position="701"/>
    </location>
</feature>
<dbReference type="Pfam" id="PF12794">
    <property type="entry name" value="MscS_TM"/>
    <property type="match status" value="1"/>
</dbReference>
<dbReference type="PANTHER" id="PTHR30347">
    <property type="entry name" value="POTASSIUM CHANNEL RELATED"/>
    <property type="match status" value="1"/>
</dbReference>
<dbReference type="InterPro" id="IPR049142">
    <property type="entry name" value="MS_channel_1st"/>
</dbReference>
<keyword evidence="3" id="KW-1003">Cell membrane</keyword>
<evidence type="ECO:0000259" key="11">
    <source>
        <dbReference type="Pfam" id="PF21088"/>
    </source>
</evidence>
<dbReference type="PROSITE" id="PS51257">
    <property type="entry name" value="PROKAR_LIPOPROTEIN"/>
    <property type="match status" value="1"/>
</dbReference>
<dbReference type="InterPro" id="IPR010920">
    <property type="entry name" value="LSM_dom_sf"/>
</dbReference>
<feature type="domain" description="Mechanosensitive ion channel transmembrane helices 2/3" evidence="11">
    <location>
        <begin position="680"/>
        <end position="720"/>
    </location>
</feature>
<dbReference type="GO" id="GO:0008381">
    <property type="term" value="F:mechanosensitive monoatomic ion channel activity"/>
    <property type="evidence" value="ECO:0007669"/>
    <property type="project" value="UniProtKB-ARBA"/>
</dbReference>
<dbReference type="Proteomes" id="UP000199169">
    <property type="component" value="Unassembled WGS sequence"/>
</dbReference>
<feature type="domain" description="Mechanosensitive ion channel MscS C-terminal" evidence="10">
    <location>
        <begin position="797"/>
        <end position="878"/>
    </location>
</feature>
<feature type="transmembrane region" description="Helical" evidence="7">
    <location>
        <begin position="477"/>
        <end position="497"/>
    </location>
</feature>
<dbReference type="GO" id="GO:0005886">
    <property type="term" value="C:plasma membrane"/>
    <property type="evidence" value="ECO:0007669"/>
    <property type="project" value="UniProtKB-SubCell"/>
</dbReference>
<evidence type="ECO:0000259" key="10">
    <source>
        <dbReference type="Pfam" id="PF21082"/>
    </source>
</evidence>
<feature type="transmembrane region" description="Helical" evidence="7">
    <location>
        <begin position="585"/>
        <end position="602"/>
    </location>
</feature>
<evidence type="ECO:0000256" key="4">
    <source>
        <dbReference type="ARBA" id="ARBA00022692"/>
    </source>
</evidence>
<dbReference type="Pfam" id="PF21088">
    <property type="entry name" value="MS_channel_1st"/>
    <property type="match status" value="1"/>
</dbReference>
<evidence type="ECO:0000256" key="3">
    <source>
        <dbReference type="ARBA" id="ARBA00022475"/>
    </source>
</evidence>
<keyword evidence="4 7" id="KW-0812">Transmembrane</keyword>
<gene>
    <name evidence="12" type="ORF">ACCAA_1050017</name>
</gene>
<dbReference type="InterPro" id="IPR052702">
    <property type="entry name" value="MscS-like_channel"/>
</dbReference>
<dbReference type="Gene3D" id="3.30.70.100">
    <property type="match status" value="1"/>
</dbReference>
<dbReference type="InterPro" id="IPR011066">
    <property type="entry name" value="MscS_channel_C_sf"/>
</dbReference>
<dbReference type="EMBL" id="FLQX01000008">
    <property type="protein sequence ID" value="SBT03511.1"/>
    <property type="molecule type" value="Genomic_DNA"/>
</dbReference>
<reference evidence="12 13" key="1">
    <citation type="submission" date="2016-06" db="EMBL/GenBank/DDBJ databases">
        <authorList>
            <person name="Kjaerup R.B."/>
            <person name="Dalgaard T.S."/>
            <person name="Juul-Madsen H.R."/>
        </authorList>
    </citation>
    <scope>NUCLEOTIDE SEQUENCE [LARGE SCALE GENOMIC DNA]</scope>
    <source>
        <strain evidence="12">3</strain>
    </source>
</reference>
<feature type="transmembrane region" description="Helical" evidence="7">
    <location>
        <begin position="360"/>
        <end position="383"/>
    </location>
</feature>
<name>A0A1A8XFM2_9PROT</name>
<feature type="transmembrane region" description="Helical" evidence="7">
    <location>
        <begin position="437"/>
        <end position="457"/>
    </location>
</feature>
<dbReference type="PANTHER" id="PTHR30347:SF1">
    <property type="entry name" value="MECHANOSENSITIVE CHANNEL MSCK"/>
    <property type="match status" value="1"/>
</dbReference>
<dbReference type="Pfam" id="PF21082">
    <property type="entry name" value="MS_channel_3rd"/>
    <property type="match status" value="1"/>
</dbReference>
<feature type="transmembrane region" description="Helical" evidence="7">
    <location>
        <begin position="707"/>
        <end position="733"/>
    </location>
</feature>
<evidence type="ECO:0000256" key="5">
    <source>
        <dbReference type="ARBA" id="ARBA00022989"/>
    </source>
</evidence>
<evidence type="ECO:0000256" key="6">
    <source>
        <dbReference type="ARBA" id="ARBA00023136"/>
    </source>
</evidence>
<evidence type="ECO:0000313" key="12">
    <source>
        <dbReference type="EMBL" id="SBT03511.1"/>
    </source>
</evidence>
<evidence type="ECO:0000256" key="7">
    <source>
        <dbReference type="SAM" id="Phobius"/>
    </source>
</evidence>
<dbReference type="SUPFAM" id="SSF82861">
    <property type="entry name" value="Mechanosensitive channel protein MscS (YggB), transmembrane region"/>
    <property type="match status" value="1"/>
</dbReference>
<keyword evidence="13" id="KW-1185">Reference proteome</keyword>
<organism evidence="12 13">
    <name type="scientific">Candidatus Accumulibacter aalborgensis</name>
    <dbReference type="NCBI Taxonomy" id="1860102"/>
    <lineage>
        <taxon>Bacteria</taxon>
        <taxon>Pseudomonadati</taxon>
        <taxon>Pseudomonadota</taxon>
        <taxon>Betaproteobacteria</taxon>
        <taxon>Candidatus Accumulibacter</taxon>
    </lineage>
</organism>
<dbReference type="InterPro" id="IPR025692">
    <property type="entry name" value="MscS_IM_dom1"/>
</dbReference>
<feature type="transmembrane region" description="Helical" evidence="7">
    <location>
        <begin position="406"/>
        <end position="425"/>
    </location>
</feature>
<dbReference type="SUPFAM" id="SSF50182">
    <property type="entry name" value="Sm-like ribonucleoproteins"/>
    <property type="match status" value="1"/>
</dbReference>
<feature type="domain" description="Mechanosensitive ion channel MscS" evidence="8">
    <location>
        <begin position="722"/>
        <end position="787"/>
    </location>
</feature>
<protein>
    <submittedName>
        <fullName evidence="12">Uncharacterized protein</fullName>
    </submittedName>
</protein>
<accession>A0A1A8XFM2</accession>
<dbReference type="STRING" id="1860102.ACCAA_1050017"/>